<organism evidence="12">
    <name type="scientific">Dechloromonas aromatica (strain RCB)</name>
    <dbReference type="NCBI Taxonomy" id="159087"/>
    <lineage>
        <taxon>Bacteria</taxon>
        <taxon>Pseudomonadati</taxon>
        <taxon>Pseudomonadota</taxon>
        <taxon>Betaproteobacteria</taxon>
        <taxon>Rhodocyclales</taxon>
        <taxon>Azonexaceae</taxon>
        <taxon>Dechloromonas</taxon>
    </lineage>
</organism>
<evidence type="ECO:0000313" key="12">
    <source>
        <dbReference type="EMBL" id="AAZ45320.1"/>
    </source>
</evidence>
<dbReference type="PROSITE" id="PS51352">
    <property type="entry name" value="THIOREDOXIN_2"/>
    <property type="match status" value="1"/>
</dbReference>
<evidence type="ECO:0000256" key="5">
    <source>
        <dbReference type="ARBA" id="ARBA00023002"/>
    </source>
</evidence>
<comment type="subcellular location">
    <subcellularLocation>
        <location evidence="1">Cytoplasm</location>
    </subcellularLocation>
</comment>
<dbReference type="PIRSF" id="PIRSF000239">
    <property type="entry name" value="AHPC"/>
    <property type="match status" value="1"/>
</dbReference>
<keyword evidence="5" id="KW-0560">Oxidoreductase</keyword>
<dbReference type="GO" id="GO:0042744">
    <property type="term" value="P:hydrogen peroxide catabolic process"/>
    <property type="evidence" value="ECO:0007669"/>
    <property type="project" value="TreeGrafter"/>
</dbReference>
<evidence type="ECO:0000256" key="2">
    <source>
        <dbReference type="ARBA" id="ARBA00009796"/>
    </source>
</evidence>
<dbReference type="Pfam" id="PF10417">
    <property type="entry name" value="1-cysPrx_C"/>
    <property type="match status" value="1"/>
</dbReference>
<evidence type="ECO:0000256" key="3">
    <source>
        <dbReference type="ARBA" id="ARBA00022490"/>
    </source>
</evidence>
<accession>Q47IL1</accession>
<feature type="active site" description="Cysteine sulfenic acid (-SOH) intermediate; for peroxidase activity" evidence="10">
    <location>
        <position position="71"/>
    </location>
</feature>
<dbReference type="eggNOG" id="COG0450">
    <property type="taxonomic scope" value="Bacteria"/>
</dbReference>
<evidence type="ECO:0000256" key="9">
    <source>
        <dbReference type="ARBA" id="ARBA00037420"/>
    </source>
</evidence>
<dbReference type="GO" id="GO:0006979">
    <property type="term" value="P:response to oxidative stress"/>
    <property type="evidence" value="ECO:0007669"/>
    <property type="project" value="TreeGrafter"/>
</dbReference>
<proteinExistence type="inferred from homology"/>
<reference evidence="12" key="1">
    <citation type="submission" date="2005-08" db="EMBL/GenBank/DDBJ databases">
        <title>Complete sequence of Dechloromonas aromatica RCB.</title>
        <authorList>
            <person name="Salinero K.K."/>
            <person name="Copeland A."/>
            <person name="Lucas S."/>
            <person name="Lapidus A."/>
            <person name="Barry K."/>
            <person name="Detter J.C."/>
            <person name="Glavina T."/>
            <person name="Hammon N."/>
            <person name="Israni S."/>
            <person name="Pitluck S."/>
            <person name="Di Bartolo G."/>
            <person name="Trong S."/>
            <person name="Schmutz J."/>
            <person name="Larimer F."/>
            <person name="Land M."/>
            <person name="Ivanova N."/>
            <person name="Richardson P."/>
        </authorList>
    </citation>
    <scope>NUCLEOTIDE SEQUENCE</scope>
    <source>
        <strain evidence="12">RCB</strain>
    </source>
</reference>
<dbReference type="STRING" id="159087.Daro_0563"/>
<dbReference type="PANTHER" id="PTHR10681">
    <property type="entry name" value="THIOREDOXIN PEROXIDASE"/>
    <property type="match status" value="1"/>
</dbReference>
<evidence type="ECO:0000256" key="1">
    <source>
        <dbReference type="ARBA" id="ARBA00004496"/>
    </source>
</evidence>
<evidence type="ECO:0000256" key="7">
    <source>
        <dbReference type="ARBA" id="ARBA00023284"/>
    </source>
</evidence>
<dbReference type="InterPro" id="IPR024706">
    <property type="entry name" value="Peroxiredoxin_AhpC-typ"/>
</dbReference>
<dbReference type="GO" id="GO:0005829">
    <property type="term" value="C:cytosol"/>
    <property type="evidence" value="ECO:0007669"/>
    <property type="project" value="TreeGrafter"/>
</dbReference>
<dbReference type="InterPro" id="IPR019479">
    <property type="entry name" value="Peroxiredoxin_C"/>
</dbReference>
<dbReference type="KEGG" id="dar:Daro_0563"/>
<dbReference type="PANTHER" id="PTHR10681:SF128">
    <property type="entry name" value="THIOREDOXIN-DEPENDENT PEROXIDE REDUCTASE, MITOCHONDRIAL"/>
    <property type="match status" value="1"/>
</dbReference>
<feature type="domain" description="Thioredoxin" evidence="11">
    <location>
        <begin position="25"/>
        <end position="184"/>
    </location>
</feature>
<dbReference type="NCBIfam" id="NF011576">
    <property type="entry name" value="PRK15000.1"/>
    <property type="match status" value="1"/>
</dbReference>
<dbReference type="FunFam" id="3.40.30.10:FF:000002">
    <property type="entry name" value="Alkyl hydroperoxide reductase C"/>
    <property type="match status" value="1"/>
</dbReference>
<keyword evidence="6" id="KW-1015">Disulfide bond</keyword>
<protein>
    <recommendedName>
        <fullName evidence="8">Thioredoxin peroxidase</fullName>
    </recommendedName>
</protein>
<evidence type="ECO:0000259" key="11">
    <source>
        <dbReference type="PROSITE" id="PS51352"/>
    </source>
</evidence>
<evidence type="ECO:0000256" key="10">
    <source>
        <dbReference type="PIRSR" id="PIRSR000239-1"/>
    </source>
</evidence>
<keyword evidence="3" id="KW-0963">Cytoplasm</keyword>
<dbReference type="InterPro" id="IPR036249">
    <property type="entry name" value="Thioredoxin-like_sf"/>
</dbReference>
<dbReference type="CDD" id="cd03015">
    <property type="entry name" value="PRX_Typ2cys"/>
    <property type="match status" value="1"/>
</dbReference>
<dbReference type="GO" id="GO:0008379">
    <property type="term" value="F:thioredoxin peroxidase activity"/>
    <property type="evidence" value="ECO:0007669"/>
    <property type="project" value="TreeGrafter"/>
</dbReference>
<dbReference type="InterPro" id="IPR050217">
    <property type="entry name" value="Peroxiredoxin"/>
</dbReference>
<evidence type="ECO:0000256" key="4">
    <source>
        <dbReference type="ARBA" id="ARBA00022559"/>
    </source>
</evidence>
<comment type="similarity">
    <text evidence="2">Belongs to the peroxiredoxin family. AhpC/Prx1 subfamily.</text>
</comment>
<gene>
    <name evidence="12" type="ordered locus">Daro_0563</name>
</gene>
<evidence type="ECO:0000256" key="6">
    <source>
        <dbReference type="ARBA" id="ARBA00023157"/>
    </source>
</evidence>
<dbReference type="Gene3D" id="3.40.30.10">
    <property type="entry name" value="Glutaredoxin"/>
    <property type="match status" value="1"/>
</dbReference>
<comment type="function">
    <text evidence="9">Thiol-specific peroxidase that catalyzes the reduction of hydrogen peroxide and organic hydroperoxides to water and alcohols, respectively. Plays a role in cell protection against oxidative stress by detoxifying peroxides.</text>
</comment>
<dbReference type="EMBL" id="CP000089">
    <property type="protein sequence ID" value="AAZ45320.1"/>
    <property type="molecule type" value="Genomic_DNA"/>
</dbReference>
<dbReference type="SUPFAM" id="SSF52833">
    <property type="entry name" value="Thioredoxin-like"/>
    <property type="match status" value="1"/>
</dbReference>
<keyword evidence="4" id="KW-0575">Peroxidase</keyword>
<dbReference type="HOGENOM" id="CLU_042529_21_1_4"/>
<dbReference type="GO" id="GO:0045454">
    <property type="term" value="P:cell redox homeostasis"/>
    <property type="evidence" value="ECO:0007669"/>
    <property type="project" value="TreeGrafter"/>
</dbReference>
<evidence type="ECO:0000256" key="8">
    <source>
        <dbReference type="ARBA" id="ARBA00032824"/>
    </source>
</evidence>
<dbReference type="InterPro" id="IPR013766">
    <property type="entry name" value="Thioredoxin_domain"/>
</dbReference>
<dbReference type="Pfam" id="PF00578">
    <property type="entry name" value="AhpC-TSA"/>
    <property type="match status" value="1"/>
</dbReference>
<sequence>MAAWLNCMFPPNLKTDHDKEFPMAVLVGKQAPDFTATAVYGNNEIKELKLSSFKGKPVVLFFYPLDFTFVCPSELIAFDHRLEEFKQRGVEVIGVSIDSQFTHLAWKNTAVKEGGIGPVGYPLVADVKHEICRAYDVELEAAGVALRGSFLIDKNGTVMHQVVNMLPLGRNIDEMLRMVDALQFFEENGEVCPAGWNKGKPGMVASTEGVAAYLAKNAKKL</sequence>
<name>Q47IL1_DECAR</name>
<keyword evidence="7" id="KW-0676">Redox-active center</keyword>
<dbReference type="GO" id="GO:0033554">
    <property type="term" value="P:cellular response to stress"/>
    <property type="evidence" value="ECO:0007669"/>
    <property type="project" value="TreeGrafter"/>
</dbReference>
<dbReference type="AlphaFoldDB" id="Q47IL1"/>
<dbReference type="InterPro" id="IPR000866">
    <property type="entry name" value="AhpC/TSA"/>
</dbReference>